<name>A0A7T8KKT7_CALRO</name>
<feature type="compositionally biased region" description="Basic residues" evidence="1">
    <location>
        <begin position="75"/>
        <end position="84"/>
    </location>
</feature>
<dbReference type="AlphaFoldDB" id="A0A7T8KKT7"/>
<dbReference type="Proteomes" id="UP000595437">
    <property type="component" value="Chromosome 2"/>
</dbReference>
<feature type="region of interest" description="Disordered" evidence="1">
    <location>
        <begin position="68"/>
        <end position="94"/>
    </location>
</feature>
<evidence type="ECO:0000256" key="1">
    <source>
        <dbReference type="SAM" id="MobiDB-lite"/>
    </source>
</evidence>
<accession>A0A7T8KKT7</accession>
<keyword evidence="3" id="KW-1185">Reference proteome</keyword>
<organism evidence="2 3">
    <name type="scientific">Caligus rogercresseyi</name>
    <name type="common">Sea louse</name>
    <dbReference type="NCBI Taxonomy" id="217165"/>
    <lineage>
        <taxon>Eukaryota</taxon>
        <taxon>Metazoa</taxon>
        <taxon>Ecdysozoa</taxon>
        <taxon>Arthropoda</taxon>
        <taxon>Crustacea</taxon>
        <taxon>Multicrustacea</taxon>
        <taxon>Hexanauplia</taxon>
        <taxon>Copepoda</taxon>
        <taxon>Siphonostomatoida</taxon>
        <taxon>Caligidae</taxon>
        <taxon>Caligus</taxon>
    </lineage>
</organism>
<reference evidence="3" key="1">
    <citation type="submission" date="2021-01" db="EMBL/GenBank/DDBJ databases">
        <title>Caligus Genome Assembly.</title>
        <authorList>
            <person name="Gallardo-Escarate C."/>
        </authorList>
    </citation>
    <scope>NUCLEOTIDE SEQUENCE [LARGE SCALE GENOMIC DNA]</scope>
</reference>
<evidence type="ECO:0000313" key="2">
    <source>
        <dbReference type="EMBL" id="QQP57762.1"/>
    </source>
</evidence>
<protein>
    <submittedName>
        <fullName evidence="2">Uncharacterized protein</fullName>
    </submittedName>
</protein>
<evidence type="ECO:0000313" key="3">
    <source>
        <dbReference type="Proteomes" id="UP000595437"/>
    </source>
</evidence>
<sequence length="132" mass="14488">MPHQAPPSQGQRRPRATRAAQRWTTSLLWDLARIKSALTSNPTPMIPFRATGTASLALSSSFQLRLAGLSPSHHPNLKRPKRNRTPNSLSSLITTPSTIPQRTLLCAQEAPLFDHADPGRKVPGVQGVYEHL</sequence>
<gene>
    <name evidence="2" type="ORF">FKW44_002855</name>
</gene>
<feature type="compositionally biased region" description="Low complexity" evidence="1">
    <location>
        <begin position="85"/>
        <end position="94"/>
    </location>
</feature>
<proteinExistence type="predicted"/>
<dbReference type="EMBL" id="CP045891">
    <property type="protein sequence ID" value="QQP57762.1"/>
    <property type="molecule type" value="Genomic_DNA"/>
</dbReference>